<dbReference type="EnsemblProtists" id="EOD20198">
    <property type="protein sequence ID" value="EOD20198"/>
    <property type="gene ID" value="EMIHUDRAFT_469993"/>
</dbReference>
<keyword evidence="1" id="KW-0812">Transmembrane</keyword>
<reference evidence="2" key="2">
    <citation type="submission" date="2024-10" db="UniProtKB">
        <authorList>
            <consortium name="EnsemblProtists"/>
        </authorList>
    </citation>
    <scope>IDENTIFICATION</scope>
</reference>
<evidence type="ECO:0000313" key="3">
    <source>
        <dbReference type="Proteomes" id="UP000013827"/>
    </source>
</evidence>
<feature type="transmembrane region" description="Helical" evidence="1">
    <location>
        <begin position="304"/>
        <end position="325"/>
    </location>
</feature>
<keyword evidence="3" id="KW-1185">Reference proteome</keyword>
<name>A0A0D3J9L3_EMIH1</name>
<dbReference type="AlphaFoldDB" id="A0A0D3J9L3"/>
<dbReference type="GeneID" id="17265742"/>
<evidence type="ECO:0000256" key="1">
    <source>
        <dbReference type="SAM" id="Phobius"/>
    </source>
</evidence>
<organism evidence="2 3">
    <name type="scientific">Emiliania huxleyi (strain CCMP1516)</name>
    <dbReference type="NCBI Taxonomy" id="280463"/>
    <lineage>
        <taxon>Eukaryota</taxon>
        <taxon>Haptista</taxon>
        <taxon>Haptophyta</taxon>
        <taxon>Prymnesiophyceae</taxon>
        <taxon>Isochrysidales</taxon>
        <taxon>Noelaerhabdaceae</taxon>
        <taxon>Emiliania</taxon>
    </lineage>
</organism>
<feature type="transmembrane region" description="Helical" evidence="1">
    <location>
        <begin position="234"/>
        <end position="255"/>
    </location>
</feature>
<protein>
    <submittedName>
        <fullName evidence="2">Uncharacterized protein</fullName>
    </submittedName>
</protein>
<keyword evidence="1" id="KW-0472">Membrane</keyword>
<dbReference type="HOGENOM" id="CLU_621783_0_0_1"/>
<feature type="transmembrane region" description="Helical" evidence="1">
    <location>
        <begin position="126"/>
        <end position="146"/>
    </location>
</feature>
<sequence length="441" mass="48079">MPRPAQVAPPGHSLQHSLLDDGAWEERVARDLVPDQRGLIVAVDHFLSPDECWALVTAASSIGLQPPRPDDLRPKKGEAFLCRETLALVDQPLAARLWRRLLPLLPPLDGRMEFGNWSLTEDSSEAYRATYVLLVSAILLPVILFARRGCMTVALVLLLASIVHQVSRLHVDTSYWGHIAAGVGLCRASHYILHGDGGALVIRVQHASLGLIATLAMFSYVIFRLPLHTFYNKVHATIWALASLLFASMAAHPITARACNGALPRVAAARQLHDPAVLAALGTLLYTHLHDMQPIGMLFHQAPLVFLVFGVQLGAISVMMLASSAVHAALPRESPLCTLVRGLHAFWWLFAGVWAVHMAAFMYVFKGKRGVHHLWLGEDTDAIHAHEVGGWYLAVDAWLSAAVLVLPLLCCPAKSAELSSVAVADDDGDPLLERKSSVVHM</sequence>
<dbReference type="RefSeq" id="XP_005772627.1">
    <property type="nucleotide sequence ID" value="XM_005772570.1"/>
</dbReference>
<dbReference type="PaxDb" id="2903-EOD20198"/>
<dbReference type="Proteomes" id="UP000013827">
    <property type="component" value="Unassembled WGS sequence"/>
</dbReference>
<dbReference type="KEGG" id="ehx:EMIHUDRAFT_469993"/>
<feature type="transmembrane region" description="Helical" evidence="1">
    <location>
        <begin position="200"/>
        <end position="222"/>
    </location>
</feature>
<evidence type="ECO:0000313" key="2">
    <source>
        <dbReference type="EnsemblProtists" id="EOD20198"/>
    </source>
</evidence>
<proteinExistence type="predicted"/>
<keyword evidence="1" id="KW-1133">Transmembrane helix</keyword>
<reference evidence="3" key="1">
    <citation type="journal article" date="2013" name="Nature">
        <title>Pan genome of the phytoplankton Emiliania underpins its global distribution.</title>
        <authorList>
            <person name="Read B.A."/>
            <person name="Kegel J."/>
            <person name="Klute M.J."/>
            <person name="Kuo A."/>
            <person name="Lefebvre S.C."/>
            <person name="Maumus F."/>
            <person name="Mayer C."/>
            <person name="Miller J."/>
            <person name="Monier A."/>
            <person name="Salamov A."/>
            <person name="Young J."/>
            <person name="Aguilar M."/>
            <person name="Claverie J.M."/>
            <person name="Frickenhaus S."/>
            <person name="Gonzalez K."/>
            <person name="Herman E.K."/>
            <person name="Lin Y.C."/>
            <person name="Napier J."/>
            <person name="Ogata H."/>
            <person name="Sarno A.F."/>
            <person name="Shmutz J."/>
            <person name="Schroeder D."/>
            <person name="de Vargas C."/>
            <person name="Verret F."/>
            <person name="von Dassow P."/>
            <person name="Valentin K."/>
            <person name="Van de Peer Y."/>
            <person name="Wheeler G."/>
            <person name="Dacks J.B."/>
            <person name="Delwiche C.F."/>
            <person name="Dyhrman S.T."/>
            <person name="Glockner G."/>
            <person name="John U."/>
            <person name="Richards T."/>
            <person name="Worden A.Z."/>
            <person name="Zhang X."/>
            <person name="Grigoriev I.V."/>
            <person name="Allen A.E."/>
            <person name="Bidle K."/>
            <person name="Borodovsky M."/>
            <person name="Bowler C."/>
            <person name="Brownlee C."/>
            <person name="Cock J.M."/>
            <person name="Elias M."/>
            <person name="Gladyshev V.N."/>
            <person name="Groth M."/>
            <person name="Guda C."/>
            <person name="Hadaegh A."/>
            <person name="Iglesias-Rodriguez M.D."/>
            <person name="Jenkins J."/>
            <person name="Jones B.M."/>
            <person name="Lawson T."/>
            <person name="Leese F."/>
            <person name="Lindquist E."/>
            <person name="Lobanov A."/>
            <person name="Lomsadze A."/>
            <person name="Malik S.B."/>
            <person name="Marsh M.E."/>
            <person name="Mackinder L."/>
            <person name="Mock T."/>
            <person name="Mueller-Roeber B."/>
            <person name="Pagarete A."/>
            <person name="Parker M."/>
            <person name="Probert I."/>
            <person name="Quesneville H."/>
            <person name="Raines C."/>
            <person name="Rensing S.A."/>
            <person name="Riano-Pachon D.M."/>
            <person name="Richier S."/>
            <person name="Rokitta S."/>
            <person name="Shiraiwa Y."/>
            <person name="Soanes D.M."/>
            <person name="van der Giezen M."/>
            <person name="Wahlund T.M."/>
            <person name="Williams B."/>
            <person name="Wilson W."/>
            <person name="Wolfe G."/>
            <person name="Wurch L.L."/>
        </authorList>
    </citation>
    <scope>NUCLEOTIDE SEQUENCE</scope>
</reference>
<accession>A0A0D3J9L3</accession>
<feature type="transmembrane region" description="Helical" evidence="1">
    <location>
        <begin position="345"/>
        <end position="365"/>
    </location>
</feature>